<evidence type="ECO:0000313" key="4">
    <source>
        <dbReference type="EMBL" id="PZP88237.1"/>
    </source>
</evidence>
<comment type="caution">
    <text evidence="4">The sequence shown here is derived from an EMBL/GenBank/DDBJ whole genome shotgun (WGS) entry which is preliminary data.</text>
</comment>
<keyword evidence="2" id="KW-0812">Transmembrane</keyword>
<feature type="region of interest" description="Disordered" evidence="1">
    <location>
        <begin position="330"/>
        <end position="359"/>
    </location>
</feature>
<feature type="domain" description="Septum formation-related" evidence="3">
    <location>
        <begin position="80"/>
        <end position="309"/>
    </location>
</feature>
<feature type="transmembrane region" description="Helical" evidence="2">
    <location>
        <begin position="29"/>
        <end position="49"/>
    </location>
</feature>
<dbReference type="AlphaFoldDB" id="A0A2W5IB25"/>
<sequence>MMAPSPKNSKHSSKHSGSYSGRRTIDRRWCVVISTVVINVVVMALAINFTVHKTGTTQTGELTMAGATEAGAEFAHATVGSCLNWDDNSSDTQIDSLKKVHCDKPHRFEVAGIVDLTTYPSQRFATGEEPLSPAQVDSLRLGLCRPFINSYLPQGLDPAGRFRIGILQPGAESWKRGVRTLVCGIEASPSVSLSANPEFTGTVAKQDQSLIWATGSCLASHPQHPHDVQEVDCRKPHTMEIVGTVDLTPQFGKHYPSAKQQNVYAEKQCVALANTYLGGAEKLRDTTLTVLWSRVSLAGWNAGSHRVTCSLAQGNKTGFATLQGSATGSFTIDGKKPKKPKKLPPKGNNQLPDMHNDPLLKYSVPGLSY</sequence>
<proteinExistence type="predicted"/>
<organism evidence="4 5">
    <name type="scientific">Lawsonella clevelandensis</name>
    <dbReference type="NCBI Taxonomy" id="1528099"/>
    <lineage>
        <taxon>Bacteria</taxon>
        <taxon>Bacillati</taxon>
        <taxon>Actinomycetota</taxon>
        <taxon>Actinomycetes</taxon>
        <taxon>Mycobacteriales</taxon>
        <taxon>Lawsonellaceae</taxon>
        <taxon>Lawsonella</taxon>
    </lineage>
</organism>
<dbReference type="InterPro" id="IPR026004">
    <property type="entry name" value="Septum_form"/>
</dbReference>
<keyword evidence="2" id="KW-0472">Membrane</keyword>
<accession>A0A2W5IB25</accession>
<reference evidence="4 5" key="1">
    <citation type="submission" date="2017-08" db="EMBL/GenBank/DDBJ databases">
        <title>Infants hospitalized years apart are colonized by the same room-sourced microbial strains.</title>
        <authorList>
            <person name="Brooks B."/>
            <person name="Olm M.R."/>
            <person name="Firek B.A."/>
            <person name="Baker R."/>
            <person name="Thomas B.C."/>
            <person name="Morowitz M.J."/>
            <person name="Banfield J.F."/>
        </authorList>
    </citation>
    <scope>NUCLEOTIDE SEQUENCE [LARGE SCALE GENOMIC DNA]</scope>
    <source>
        <strain evidence="4">S2_006_000_R1_57</strain>
    </source>
</reference>
<gene>
    <name evidence="4" type="ORF">DI579_06975</name>
</gene>
<protein>
    <recommendedName>
        <fullName evidence="3">Septum formation-related domain-containing protein</fullName>
    </recommendedName>
</protein>
<dbReference type="RefSeq" id="WP_394268210.1">
    <property type="nucleotide sequence ID" value="NZ_JBHWSZ010000032.1"/>
</dbReference>
<evidence type="ECO:0000259" key="3">
    <source>
        <dbReference type="Pfam" id="PF13845"/>
    </source>
</evidence>
<feature type="region of interest" description="Disordered" evidence="1">
    <location>
        <begin position="1"/>
        <end position="21"/>
    </location>
</feature>
<evidence type="ECO:0000256" key="1">
    <source>
        <dbReference type="SAM" id="MobiDB-lite"/>
    </source>
</evidence>
<evidence type="ECO:0000313" key="5">
    <source>
        <dbReference type="Proteomes" id="UP000248606"/>
    </source>
</evidence>
<dbReference type="Proteomes" id="UP000248606">
    <property type="component" value="Unassembled WGS sequence"/>
</dbReference>
<name>A0A2W5IB25_9ACTN</name>
<dbReference type="EMBL" id="QFOZ01000014">
    <property type="protein sequence ID" value="PZP88237.1"/>
    <property type="molecule type" value="Genomic_DNA"/>
</dbReference>
<evidence type="ECO:0000256" key="2">
    <source>
        <dbReference type="SAM" id="Phobius"/>
    </source>
</evidence>
<dbReference type="Pfam" id="PF13845">
    <property type="entry name" value="Septum_form"/>
    <property type="match status" value="1"/>
</dbReference>
<keyword evidence="2" id="KW-1133">Transmembrane helix</keyword>